<dbReference type="InterPro" id="IPR024759">
    <property type="entry name" value="UvrB_YAD/RRR_dom"/>
</dbReference>
<dbReference type="InterPro" id="IPR004807">
    <property type="entry name" value="UvrB"/>
</dbReference>
<feature type="domain" description="Helicase ATP-binding" evidence="17">
    <location>
        <begin position="26"/>
        <end position="159"/>
    </location>
</feature>
<dbReference type="SMART" id="SM00487">
    <property type="entry name" value="DEXDc"/>
    <property type="match status" value="1"/>
</dbReference>
<comment type="caution">
    <text evidence="19">The sequence shown here is derived from an EMBL/GenBank/DDBJ whole genome shotgun (WGS) entry which is preliminary data.</text>
</comment>
<evidence type="ECO:0000256" key="6">
    <source>
        <dbReference type="ARBA" id="ARBA00022769"/>
    </source>
</evidence>
<dbReference type="Pfam" id="PF17757">
    <property type="entry name" value="UvrB_inter"/>
    <property type="match status" value="1"/>
</dbReference>
<organism evidence="19 20">
    <name type="scientific">Pseudodesulfovibrio senegalensis</name>
    <dbReference type="NCBI Taxonomy" id="1721087"/>
    <lineage>
        <taxon>Bacteria</taxon>
        <taxon>Pseudomonadati</taxon>
        <taxon>Thermodesulfobacteriota</taxon>
        <taxon>Desulfovibrionia</taxon>
        <taxon>Desulfovibrionales</taxon>
        <taxon>Desulfovibrionaceae</taxon>
    </lineage>
</organism>
<dbReference type="InterPro" id="IPR027417">
    <property type="entry name" value="P-loop_NTPase"/>
</dbReference>
<dbReference type="Gene3D" id="3.40.50.300">
    <property type="entry name" value="P-loop containing nucleotide triphosphate hydrolases"/>
    <property type="match status" value="3"/>
</dbReference>
<dbReference type="NCBIfam" id="NF003673">
    <property type="entry name" value="PRK05298.1"/>
    <property type="match status" value="1"/>
</dbReference>
<keyword evidence="15" id="KW-0175">Coiled coil</keyword>
<dbReference type="GO" id="GO:0005524">
    <property type="term" value="F:ATP binding"/>
    <property type="evidence" value="ECO:0007669"/>
    <property type="project" value="UniProtKB-UniRule"/>
</dbReference>
<evidence type="ECO:0000256" key="3">
    <source>
        <dbReference type="ARBA" id="ARBA00022490"/>
    </source>
</evidence>
<dbReference type="SMART" id="SM00490">
    <property type="entry name" value="HELICc"/>
    <property type="match status" value="1"/>
</dbReference>
<dbReference type="SUPFAM" id="SSF46600">
    <property type="entry name" value="C-terminal UvrC-binding domain of UvrB"/>
    <property type="match status" value="1"/>
</dbReference>
<evidence type="ECO:0000259" key="17">
    <source>
        <dbReference type="PROSITE" id="PS51192"/>
    </source>
</evidence>
<reference evidence="19 20" key="1">
    <citation type="journal article" date="2017" name="Int. J. Syst. Evol. Microbiol.">
        <title>Desulfovibrio senegalensis sp. nov., a mesophilic sulfate reducer isolated from marine sediment.</title>
        <authorList>
            <person name="Thioye A."/>
            <person name="Gam Z.B.A."/>
            <person name="Mbengue M."/>
            <person name="Cayol J.L."/>
            <person name="Joseph-Bartoli M."/>
            <person name="Toure-Kane C."/>
            <person name="Labat M."/>
        </authorList>
    </citation>
    <scope>NUCLEOTIDE SEQUENCE [LARGE SCALE GENOMIC DNA]</scope>
    <source>
        <strain evidence="19 20">DSM 101509</strain>
    </source>
</reference>
<evidence type="ECO:0000256" key="9">
    <source>
        <dbReference type="ARBA" id="ARBA00023204"/>
    </source>
</evidence>
<evidence type="ECO:0000313" key="20">
    <source>
        <dbReference type="Proteomes" id="UP000438699"/>
    </source>
</evidence>
<dbReference type="CDD" id="cd18790">
    <property type="entry name" value="SF2_C_UvrB"/>
    <property type="match status" value="1"/>
</dbReference>
<evidence type="ECO:0000256" key="15">
    <source>
        <dbReference type="SAM" id="Coils"/>
    </source>
</evidence>
<dbReference type="GO" id="GO:0006289">
    <property type="term" value="P:nucleotide-excision repair"/>
    <property type="evidence" value="ECO:0007669"/>
    <property type="project" value="UniProtKB-UniRule"/>
</dbReference>
<evidence type="ECO:0000256" key="5">
    <source>
        <dbReference type="ARBA" id="ARBA00022763"/>
    </source>
</evidence>
<feature type="domain" description="UVR" evidence="16">
    <location>
        <begin position="627"/>
        <end position="662"/>
    </location>
</feature>
<dbReference type="GO" id="GO:0016887">
    <property type="term" value="F:ATP hydrolysis activity"/>
    <property type="evidence" value="ECO:0007669"/>
    <property type="project" value="InterPro"/>
</dbReference>
<dbReference type="PANTHER" id="PTHR24029:SF0">
    <property type="entry name" value="UVRABC SYSTEM PROTEIN B"/>
    <property type="match status" value="1"/>
</dbReference>
<dbReference type="GO" id="GO:0009432">
    <property type="term" value="P:SOS response"/>
    <property type="evidence" value="ECO:0007669"/>
    <property type="project" value="UniProtKB-UniRule"/>
</dbReference>
<accession>A0A6N6N1K0</accession>
<keyword evidence="7 13" id="KW-0067">ATP-binding</keyword>
<dbReference type="SUPFAM" id="SSF52540">
    <property type="entry name" value="P-loop containing nucleoside triphosphate hydrolases"/>
    <property type="match status" value="2"/>
</dbReference>
<dbReference type="EMBL" id="WAIE01000005">
    <property type="protein sequence ID" value="KAB1441249.1"/>
    <property type="molecule type" value="Genomic_DNA"/>
</dbReference>
<evidence type="ECO:0000256" key="14">
    <source>
        <dbReference type="RuleBase" id="RU003587"/>
    </source>
</evidence>
<dbReference type="OrthoDB" id="9806651at2"/>
<dbReference type="Pfam" id="PF12344">
    <property type="entry name" value="UvrB"/>
    <property type="match status" value="1"/>
</dbReference>
<feature type="domain" description="Helicase C-terminal" evidence="18">
    <location>
        <begin position="431"/>
        <end position="593"/>
    </location>
</feature>
<dbReference type="Proteomes" id="UP000438699">
    <property type="component" value="Unassembled WGS sequence"/>
</dbReference>
<dbReference type="InterPro" id="IPR041471">
    <property type="entry name" value="UvrB_inter"/>
</dbReference>
<evidence type="ECO:0000256" key="4">
    <source>
        <dbReference type="ARBA" id="ARBA00022741"/>
    </source>
</evidence>
<feature type="short sequence motif" description="Beta-hairpin" evidence="13">
    <location>
        <begin position="92"/>
        <end position="115"/>
    </location>
</feature>
<evidence type="ECO:0000259" key="18">
    <source>
        <dbReference type="PROSITE" id="PS51194"/>
    </source>
</evidence>
<proteinExistence type="inferred from homology"/>
<keyword evidence="3 13" id="KW-0963">Cytoplasm</keyword>
<evidence type="ECO:0000256" key="11">
    <source>
        <dbReference type="ARBA" id="ARBA00026033"/>
    </source>
</evidence>
<dbReference type="NCBIfam" id="TIGR00631">
    <property type="entry name" value="uvrb"/>
    <property type="match status" value="1"/>
</dbReference>
<keyword evidence="9 13" id="KW-0234">DNA repair</keyword>
<keyword evidence="8 13" id="KW-0267">Excision nuclease</keyword>
<feature type="coiled-coil region" evidence="15">
    <location>
        <begin position="623"/>
        <end position="650"/>
    </location>
</feature>
<keyword evidence="10 13" id="KW-0742">SOS response</keyword>
<dbReference type="PROSITE" id="PS50151">
    <property type="entry name" value="UVR"/>
    <property type="match status" value="1"/>
</dbReference>
<dbReference type="Pfam" id="PF02151">
    <property type="entry name" value="UVR"/>
    <property type="match status" value="1"/>
</dbReference>
<dbReference type="InterPro" id="IPR036876">
    <property type="entry name" value="UVR_dom_sf"/>
</dbReference>
<dbReference type="HAMAP" id="MF_00204">
    <property type="entry name" value="UvrB"/>
    <property type="match status" value="1"/>
</dbReference>
<dbReference type="GO" id="GO:0009380">
    <property type="term" value="C:excinuclease repair complex"/>
    <property type="evidence" value="ECO:0007669"/>
    <property type="project" value="InterPro"/>
</dbReference>
<sequence>MMPDFNLVSPYSPAGDQGEAIVQIKENLQSGIESQVLLGVTGSGKTFTMANVIAELNRPALVLAPNKTLAAQLYSEFRDLFPDNAVEYFVSYYDYYQPEAYLPHSDVYIEKDSSINDDIDKLRHAATHALLTRRDVLIVASVSCIYGLGSPEYYAKMIIPVEQGQQLSMESLLERLVEVHYERNDYDLHRGTFRVRGDVVEIIPAYSRETSLRIEFFGDEIDSLCEANPLTGEVRSTLRKTVIYPGSHYVSDRDNLNRAMDDIRSELQGQLAFLRGQNKLVEAQRLEQRTMFDLESIEELGYCNGVENYSRHLDGRSAGEPPATLLDYFPDDFIMFVDESHISIPQVGGMYKGDLSRKSTLVDFGFRLPSALDNRPLDFDEFLERIGQAVFVSATPGPWELDRSQGLVVEQIIRPTGLVDPEIDIRPVSGQIDDLLGECRKRQERDERVLVTTLTKRMAEDLNDYLNKMGVPSRYLHSDIDTLERMAIIQALREGEFFVLVGINLLREGLDIPEVSLVAILDADKEGFLRSNRSLIQTFGRAARNSEARVVMYADQTTRSMAQAMEETGRRRERQLAYNSEHGIVPKTIHKKMDNPLAAISGAPDDAMIRAAADDFSRFDGDPRKMEREIRRMEREMRDAAKELEFERAATLRDSVAALRERLLKLG</sequence>
<evidence type="ECO:0000256" key="7">
    <source>
        <dbReference type="ARBA" id="ARBA00022840"/>
    </source>
</evidence>
<dbReference type="AlphaFoldDB" id="A0A6N6N1K0"/>
<keyword evidence="20" id="KW-1185">Reference proteome</keyword>
<comment type="subunit">
    <text evidence="11 13 14">Forms a heterotetramer with UvrA during the search for lesions. Interacts with UvrC in an incision complex.</text>
</comment>
<dbReference type="Pfam" id="PF00271">
    <property type="entry name" value="Helicase_C"/>
    <property type="match status" value="1"/>
</dbReference>
<evidence type="ECO:0000256" key="2">
    <source>
        <dbReference type="ARBA" id="ARBA00008533"/>
    </source>
</evidence>
<evidence type="ECO:0000313" key="19">
    <source>
        <dbReference type="EMBL" id="KAB1441249.1"/>
    </source>
</evidence>
<feature type="binding site" evidence="13">
    <location>
        <begin position="39"/>
        <end position="46"/>
    </location>
    <ligand>
        <name>ATP</name>
        <dbReference type="ChEBI" id="CHEBI:30616"/>
    </ligand>
</feature>
<dbReference type="PANTHER" id="PTHR24029">
    <property type="entry name" value="UVRABC SYSTEM PROTEIN B"/>
    <property type="match status" value="1"/>
</dbReference>
<dbReference type="Gene3D" id="6.10.140.240">
    <property type="match status" value="1"/>
</dbReference>
<comment type="similarity">
    <text evidence="2 13 14">Belongs to the UvrB family.</text>
</comment>
<evidence type="ECO:0000256" key="1">
    <source>
        <dbReference type="ARBA" id="ARBA00004496"/>
    </source>
</evidence>
<keyword evidence="6 13" id="KW-0228">DNA excision</keyword>
<dbReference type="Gene3D" id="4.10.860.10">
    <property type="entry name" value="UVR domain"/>
    <property type="match status" value="1"/>
</dbReference>
<dbReference type="InterPro" id="IPR001650">
    <property type="entry name" value="Helicase_C-like"/>
</dbReference>
<dbReference type="CDD" id="cd17916">
    <property type="entry name" value="DEXHc_UvrB"/>
    <property type="match status" value="1"/>
</dbReference>
<keyword evidence="4 13" id="KW-0547">Nucleotide-binding</keyword>
<evidence type="ECO:0000259" key="16">
    <source>
        <dbReference type="PROSITE" id="PS50151"/>
    </source>
</evidence>
<evidence type="ECO:0000256" key="12">
    <source>
        <dbReference type="ARBA" id="ARBA00029504"/>
    </source>
</evidence>
<evidence type="ECO:0000256" key="8">
    <source>
        <dbReference type="ARBA" id="ARBA00022881"/>
    </source>
</evidence>
<comment type="domain">
    <text evidence="13">The beta-hairpin motif is involved in DNA binding.</text>
</comment>
<gene>
    <name evidence="13 19" type="primary">uvrB</name>
    <name evidence="19" type="ORF">F8A88_12280</name>
</gene>
<dbReference type="PROSITE" id="PS51194">
    <property type="entry name" value="HELICASE_CTER"/>
    <property type="match status" value="1"/>
</dbReference>
<dbReference type="Pfam" id="PF04851">
    <property type="entry name" value="ResIII"/>
    <property type="match status" value="1"/>
</dbReference>
<dbReference type="InterPro" id="IPR001943">
    <property type="entry name" value="UVR_dom"/>
</dbReference>
<comment type="function">
    <text evidence="13">The UvrABC repair system catalyzes the recognition and processing of DNA lesions. A damage recognition complex composed of 2 UvrA and 2 UvrB subunits scans DNA for abnormalities. Upon binding of the UvrA(2)B(2) complex to a putative damaged site, the DNA wraps around one UvrB monomer. DNA wrap is dependent on ATP binding by UvrB and probably causes local melting of the DNA helix, facilitating insertion of UvrB beta-hairpin between the DNA strands. Then UvrB probes one DNA strand for the presence of a lesion. If a lesion is found the UvrA subunits dissociate and the UvrB-DNA preincision complex is formed. This complex is subsequently bound by UvrC and the second UvrB is released. If no lesion is found, the DNA wraps around the other UvrB subunit that will check the other stand for damage.</text>
</comment>
<dbReference type="InterPro" id="IPR014001">
    <property type="entry name" value="Helicase_ATP-bd"/>
</dbReference>
<dbReference type="GO" id="GO:0005737">
    <property type="term" value="C:cytoplasm"/>
    <property type="evidence" value="ECO:0007669"/>
    <property type="project" value="UniProtKB-SubCell"/>
</dbReference>
<evidence type="ECO:0000256" key="10">
    <source>
        <dbReference type="ARBA" id="ARBA00023236"/>
    </source>
</evidence>
<dbReference type="GO" id="GO:0003677">
    <property type="term" value="F:DNA binding"/>
    <property type="evidence" value="ECO:0007669"/>
    <property type="project" value="UniProtKB-UniRule"/>
</dbReference>
<evidence type="ECO:0000256" key="13">
    <source>
        <dbReference type="HAMAP-Rule" id="MF_00204"/>
    </source>
</evidence>
<keyword evidence="5 13" id="KW-0227">DNA damage</keyword>
<dbReference type="GO" id="GO:0009381">
    <property type="term" value="F:excinuclease ABC activity"/>
    <property type="evidence" value="ECO:0007669"/>
    <property type="project" value="UniProtKB-UniRule"/>
</dbReference>
<comment type="subcellular location">
    <subcellularLocation>
        <location evidence="1 13 14">Cytoplasm</location>
    </subcellularLocation>
</comment>
<dbReference type="PROSITE" id="PS51192">
    <property type="entry name" value="HELICASE_ATP_BIND_1"/>
    <property type="match status" value="1"/>
</dbReference>
<name>A0A6N6N1K0_9BACT</name>
<dbReference type="InterPro" id="IPR006935">
    <property type="entry name" value="Helicase/UvrB_N"/>
</dbReference>
<protein>
    <recommendedName>
        <fullName evidence="12 13">UvrABC system protein B</fullName>
        <shortName evidence="13">Protein UvrB</shortName>
    </recommendedName>
    <alternativeName>
        <fullName evidence="13">Excinuclease ABC subunit B</fullName>
    </alternativeName>
</protein>